<protein>
    <submittedName>
        <fullName evidence="1">BrnT family toxin</fullName>
    </submittedName>
</protein>
<reference evidence="1 2" key="1">
    <citation type="submission" date="2018-05" db="EMBL/GenBank/DDBJ databases">
        <title>Complete Genome Sequence of Methylobacterium sp. 17Sr1-28.</title>
        <authorList>
            <person name="Srinivasan S."/>
        </authorList>
    </citation>
    <scope>NUCLEOTIDE SEQUENCE [LARGE SCALE GENOMIC DNA]</scope>
    <source>
        <strain evidence="1 2">17Sr1-28</strain>
    </source>
</reference>
<dbReference type="Gene3D" id="3.10.450.530">
    <property type="entry name" value="Ribonuclease toxin, BrnT, of type II toxin-antitoxin system"/>
    <property type="match status" value="1"/>
</dbReference>
<proteinExistence type="predicted"/>
<dbReference type="InterPro" id="IPR038573">
    <property type="entry name" value="BrnT_sf"/>
</dbReference>
<dbReference type="OrthoDB" id="839663at2"/>
<evidence type="ECO:0000313" key="1">
    <source>
        <dbReference type="EMBL" id="AWN46870.1"/>
    </source>
</evidence>
<dbReference type="AlphaFoldDB" id="A0A2U8WN43"/>
<dbReference type="KEGG" id="mtea:DK419_11570"/>
<name>A0A2U8WN43_9HYPH</name>
<dbReference type="Pfam" id="PF04365">
    <property type="entry name" value="BrnT_toxin"/>
    <property type="match status" value="1"/>
</dbReference>
<dbReference type="InterPro" id="IPR007460">
    <property type="entry name" value="BrnT_toxin"/>
</dbReference>
<dbReference type="EMBL" id="CP029553">
    <property type="protein sequence ID" value="AWN46870.1"/>
    <property type="molecule type" value="Genomic_DNA"/>
</dbReference>
<gene>
    <name evidence="1" type="ORF">DK419_11570</name>
</gene>
<evidence type="ECO:0000313" key="2">
    <source>
        <dbReference type="Proteomes" id="UP000245444"/>
    </source>
</evidence>
<accession>A0A2U8WN43</accession>
<sequence>MGENETTEWADLKNARNVEQRGIDFADLADAFDGRFALVAEDSRQPYGERRFNMLVELGGVLLSITFTPRPPRNRIISARLASRKERRTYHARQQSS</sequence>
<organism evidence="1 2">
    <name type="scientific">Methylobacterium terrae</name>
    <dbReference type="NCBI Taxonomy" id="2202827"/>
    <lineage>
        <taxon>Bacteria</taxon>
        <taxon>Pseudomonadati</taxon>
        <taxon>Pseudomonadota</taxon>
        <taxon>Alphaproteobacteria</taxon>
        <taxon>Hyphomicrobiales</taxon>
        <taxon>Methylobacteriaceae</taxon>
        <taxon>Methylobacterium</taxon>
    </lineage>
</organism>
<dbReference type="Proteomes" id="UP000245444">
    <property type="component" value="Chromosome"/>
</dbReference>
<keyword evidence="2" id="KW-1185">Reference proteome</keyword>